<organism evidence="2 3">
    <name type="scientific">Bosea caraganae</name>
    <dbReference type="NCBI Taxonomy" id="2763117"/>
    <lineage>
        <taxon>Bacteria</taxon>
        <taxon>Pseudomonadati</taxon>
        <taxon>Pseudomonadota</taxon>
        <taxon>Alphaproteobacteria</taxon>
        <taxon>Hyphomicrobiales</taxon>
        <taxon>Boseaceae</taxon>
        <taxon>Bosea</taxon>
    </lineage>
</organism>
<dbReference type="EMBL" id="QQTP01000007">
    <property type="protein sequence ID" value="RDJ24125.1"/>
    <property type="molecule type" value="Genomic_DNA"/>
</dbReference>
<dbReference type="AlphaFoldDB" id="A0A370L672"/>
<accession>A0A370L672</accession>
<dbReference type="Proteomes" id="UP000255207">
    <property type="component" value="Unassembled WGS sequence"/>
</dbReference>
<dbReference type="RefSeq" id="WP_114829987.1">
    <property type="nucleotide sequence ID" value="NZ_QQTO01000007.1"/>
</dbReference>
<proteinExistence type="predicted"/>
<keyword evidence="3" id="KW-1185">Reference proteome</keyword>
<gene>
    <name evidence="2" type="ORF">DWE98_14530</name>
</gene>
<feature type="chain" id="PRO_5030068418" evidence="1">
    <location>
        <begin position="20"/>
        <end position="81"/>
    </location>
</feature>
<evidence type="ECO:0000313" key="3">
    <source>
        <dbReference type="Proteomes" id="UP000255207"/>
    </source>
</evidence>
<keyword evidence="1" id="KW-0732">Signal</keyword>
<feature type="signal peptide" evidence="1">
    <location>
        <begin position="1"/>
        <end position="19"/>
    </location>
</feature>
<evidence type="ECO:0000313" key="2">
    <source>
        <dbReference type="EMBL" id="RDJ24125.1"/>
    </source>
</evidence>
<protein>
    <submittedName>
        <fullName evidence="2">Uncharacterized protein</fullName>
    </submittedName>
</protein>
<evidence type="ECO:0000256" key="1">
    <source>
        <dbReference type="SAM" id="SignalP"/>
    </source>
</evidence>
<sequence>MFYRSVFVAVAIAASSVWAHSALAEVNVLKQAPDGVVEECRSRLAQSGPWSQPFWSCIRAQGFNAVEYDGRIAYQHDGQRF</sequence>
<comment type="caution">
    <text evidence="2">The sequence shown here is derived from an EMBL/GenBank/DDBJ whole genome shotgun (WGS) entry which is preliminary data.</text>
</comment>
<name>A0A370L672_9HYPH</name>
<reference evidence="3" key="1">
    <citation type="submission" date="2018-07" db="EMBL/GenBank/DDBJ databases">
        <authorList>
            <person name="Safronova V.I."/>
            <person name="Chirak E.R."/>
            <person name="Sazanova A.L."/>
        </authorList>
    </citation>
    <scope>NUCLEOTIDE SEQUENCE [LARGE SCALE GENOMIC DNA]</scope>
    <source>
        <strain evidence="3">RCAM04685</strain>
    </source>
</reference>